<reference evidence="1" key="1">
    <citation type="submission" date="2021-02" db="EMBL/GenBank/DDBJ databases">
        <authorList>
            <consortium name="DOE Joint Genome Institute"/>
            <person name="Ahrendt S."/>
            <person name="Looney B.P."/>
            <person name="Miyauchi S."/>
            <person name="Morin E."/>
            <person name="Drula E."/>
            <person name="Courty P.E."/>
            <person name="Chicoki N."/>
            <person name="Fauchery L."/>
            <person name="Kohler A."/>
            <person name="Kuo A."/>
            <person name="Labutti K."/>
            <person name="Pangilinan J."/>
            <person name="Lipzen A."/>
            <person name="Riley R."/>
            <person name="Andreopoulos W."/>
            <person name="He G."/>
            <person name="Johnson J."/>
            <person name="Barry K.W."/>
            <person name="Grigoriev I.V."/>
            <person name="Nagy L."/>
            <person name="Hibbett D."/>
            <person name="Henrissat B."/>
            <person name="Matheny P.B."/>
            <person name="Labbe J."/>
            <person name="Martin F."/>
        </authorList>
    </citation>
    <scope>NUCLEOTIDE SEQUENCE</scope>
    <source>
        <strain evidence="1">EC-137</strain>
    </source>
</reference>
<gene>
    <name evidence="1" type="ORF">K488DRAFT_43303</name>
</gene>
<reference evidence="1" key="2">
    <citation type="journal article" date="2022" name="New Phytol.">
        <title>Evolutionary transition to the ectomycorrhizal habit in the genomes of a hyperdiverse lineage of mushroom-forming fungi.</title>
        <authorList>
            <person name="Looney B."/>
            <person name="Miyauchi S."/>
            <person name="Morin E."/>
            <person name="Drula E."/>
            <person name="Courty P.E."/>
            <person name="Kohler A."/>
            <person name="Kuo A."/>
            <person name="LaButti K."/>
            <person name="Pangilinan J."/>
            <person name="Lipzen A."/>
            <person name="Riley R."/>
            <person name="Andreopoulos W."/>
            <person name="He G."/>
            <person name="Johnson J."/>
            <person name="Nolan M."/>
            <person name="Tritt A."/>
            <person name="Barry K.W."/>
            <person name="Grigoriev I.V."/>
            <person name="Nagy L.G."/>
            <person name="Hibbett D."/>
            <person name="Henrissat B."/>
            <person name="Matheny P.B."/>
            <person name="Labbe J."/>
            <person name="Martin F.M."/>
        </authorList>
    </citation>
    <scope>NUCLEOTIDE SEQUENCE</scope>
    <source>
        <strain evidence="1">EC-137</strain>
    </source>
</reference>
<dbReference type="EMBL" id="MU273484">
    <property type="protein sequence ID" value="KAI0035455.1"/>
    <property type="molecule type" value="Genomic_DNA"/>
</dbReference>
<keyword evidence="1" id="KW-0378">Hydrolase</keyword>
<dbReference type="Proteomes" id="UP000814128">
    <property type="component" value="Unassembled WGS sequence"/>
</dbReference>
<name>A0ACB8QUK9_9AGAM</name>
<organism evidence="1 2">
    <name type="scientific">Vararia minispora EC-137</name>
    <dbReference type="NCBI Taxonomy" id="1314806"/>
    <lineage>
        <taxon>Eukaryota</taxon>
        <taxon>Fungi</taxon>
        <taxon>Dikarya</taxon>
        <taxon>Basidiomycota</taxon>
        <taxon>Agaricomycotina</taxon>
        <taxon>Agaricomycetes</taxon>
        <taxon>Russulales</taxon>
        <taxon>Lachnocladiaceae</taxon>
        <taxon>Vararia</taxon>
    </lineage>
</organism>
<accession>A0ACB8QUK9</accession>
<comment type="caution">
    <text evidence="1">The sequence shown here is derived from an EMBL/GenBank/DDBJ whole genome shotgun (WGS) entry which is preliminary data.</text>
</comment>
<keyword evidence="2" id="KW-1185">Reference proteome</keyword>
<sequence>MSVLELVLEHIHSNLSWQQARPLFVAFQGPQGSGKTYVTEHAASALRRESLRVATLSIDDLYLSHDGLVALADAHPKNGLLHGRGQPGTHDIPLGARVLRALKRINETLEAVRLPAFDKSQFSGEGDRVLEDHWTIIQPPVDVVILEGWCVGFYPQARDEIARKISESPKGLESTFDMNKYVLEDVLKVNELLAQYVDWWDLVDVFVQIKPEDSSPYVHIYEWRLQQEHWMKSQNGGKGMTDAQVKAFVDRYIPGYHFFGDGILHGGLDPHTGRLLTPPWTCKSDGEASSKFLRVTIGGNRQVLHVDKI</sequence>
<evidence type="ECO:0000313" key="1">
    <source>
        <dbReference type="EMBL" id="KAI0035455.1"/>
    </source>
</evidence>
<proteinExistence type="predicted"/>
<protein>
    <submittedName>
        <fullName evidence="1">P-loop containing nucleoside triphosphate hydrolase protein</fullName>
    </submittedName>
</protein>
<evidence type="ECO:0000313" key="2">
    <source>
        <dbReference type="Proteomes" id="UP000814128"/>
    </source>
</evidence>